<proteinExistence type="predicted"/>
<reference evidence="4 5" key="1">
    <citation type="submission" date="2018-08" db="EMBL/GenBank/DDBJ databases">
        <title>Aphanomyces genome sequencing and annotation.</title>
        <authorList>
            <person name="Minardi D."/>
            <person name="Oidtmann B."/>
            <person name="Van Der Giezen M."/>
            <person name="Studholme D.J."/>
        </authorList>
    </citation>
    <scope>NUCLEOTIDE SEQUENCE [LARGE SCALE GENOMIC DNA]</scope>
    <source>
        <strain evidence="4 5">SA</strain>
    </source>
</reference>
<evidence type="ECO:0000313" key="5">
    <source>
        <dbReference type="Proteomes" id="UP000265716"/>
    </source>
</evidence>
<feature type="coiled-coil region" evidence="1">
    <location>
        <begin position="584"/>
        <end position="660"/>
    </location>
</feature>
<evidence type="ECO:0000256" key="1">
    <source>
        <dbReference type="SAM" id="Coils"/>
    </source>
</evidence>
<dbReference type="AlphaFoldDB" id="A0A397C074"/>
<name>A0A397C074_APHAT</name>
<evidence type="ECO:0000259" key="3">
    <source>
        <dbReference type="PROSITE" id="PS51840"/>
    </source>
</evidence>
<feature type="domain" description="C2 NT-type" evidence="3">
    <location>
        <begin position="8"/>
        <end position="147"/>
    </location>
</feature>
<sequence>MSRFLRAATHAGKTGVGFNVQIVLHKLTSSDPDAKELEMVYPVVTRGSHKVKGTAAPILSSRQVHWTEETLSFHCTMYRTKQATFQAKSFTVDVVKAKGDAVLCTFEVDLAQYTSEKNHGSNSYSLVVQPKKAWGNGSLMVHTNPVELFTEVSLACACDESEASSATHNHHDDDAQAPPSSVSFAAQIIKYDRANKDLQAKLDAALLQLSQAAKPPSVSDEDVGYRAKYDALAVAHAAVQDELVSVKEKKAKAEKEVVLRRTELQAAMESSSRVNVVQLERIRHLTSVNEELKGKVQEYIQVATRTAAESAPIVALRHVSSWSEGVGPQALAKPVDADLTYTPVAASNTVAAELLRLQQDKKALEEKATRMQCDVESLENQLFERSSELQQVLELHAHCNHSLSLKATELANAHEEIVRLQMQRTSAATISVDHEDNTSGEADALVEMLQRTVAELQEEVSVLQTKNSQLRDAKSKVETELEAQLAKTTEAVPPPSAEMEVVRNVLSSSSSAIRPNDNDVLSKRQASTVLDEAQLAKTTDAVPPPSAEMEVVRNVLSSSSSATRPNDDDVLSKRQASTVFDAEVGYLKQQVRQLKDEHDRVQNETGELHRALDMHARMQRDSVQQLNQAEAQLEAEGHRLLVLQAQIDCLKQEKDQWMGEKYALEKSVAVESSEKQRHLEALAALKVVNEEVIVARIEEAHALHTAELTSLKSDMAATIDENQQLQAEVKALQSKSSCEHSDTNALRAQIQELKHDLQHMQYELDESQLEIQKLKDRIDQQVDATNDEMEQLLQQRNDEWMAAKDELNQLKAQQADEKAKGDGGGGEEEGSDVKQVEEEVKLAKDQLTSCELELESLKVVNRDLEAKVVALEKQLSASTSVDGGIDQLKKENEYFQTELVQTKMKLALLQEQHDDLSSEHKKIEKEWLLLKIQSAESALKAKKK</sequence>
<evidence type="ECO:0000256" key="2">
    <source>
        <dbReference type="SAM" id="MobiDB-lite"/>
    </source>
</evidence>
<dbReference type="Pfam" id="PF10358">
    <property type="entry name" value="NT-C2"/>
    <property type="match status" value="1"/>
</dbReference>
<gene>
    <name evidence="4" type="ORF">DYB38_006511</name>
</gene>
<evidence type="ECO:0000313" key="4">
    <source>
        <dbReference type="EMBL" id="RHY37287.1"/>
    </source>
</evidence>
<dbReference type="EMBL" id="QUTC01012223">
    <property type="protein sequence ID" value="RHY37287.1"/>
    <property type="molecule type" value="Genomic_DNA"/>
</dbReference>
<dbReference type="PROSITE" id="PS51840">
    <property type="entry name" value="C2_NT"/>
    <property type="match status" value="1"/>
</dbReference>
<accession>A0A397C074</accession>
<protein>
    <recommendedName>
        <fullName evidence="3">C2 NT-type domain-containing protein</fullName>
    </recommendedName>
</protein>
<organism evidence="4 5">
    <name type="scientific">Aphanomyces astaci</name>
    <name type="common">Crayfish plague agent</name>
    <dbReference type="NCBI Taxonomy" id="112090"/>
    <lineage>
        <taxon>Eukaryota</taxon>
        <taxon>Sar</taxon>
        <taxon>Stramenopiles</taxon>
        <taxon>Oomycota</taxon>
        <taxon>Saprolegniomycetes</taxon>
        <taxon>Saprolegniales</taxon>
        <taxon>Verrucalvaceae</taxon>
        <taxon>Aphanomyces</taxon>
    </lineage>
</organism>
<comment type="caution">
    <text evidence="4">The sequence shown here is derived from an EMBL/GenBank/DDBJ whole genome shotgun (WGS) entry which is preliminary data.</text>
</comment>
<feature type="coiled-coil region" evidence="1">
    <location>
        <begin position="439"/>
        <end position="487"/>
    </location>
</feature>
<keyword evidence="1" id="KW-0175">Coiled coil</keyword>
<feature type="coiled-coil region" evidence="1">
    <location>
        <begin position="347"/>
        <end position="381"/>
    </location>
</feature>
<dbReference type="InterPro" id="IPR019448">
    <property type="entry name" value="NT-C2"/>
</dbReference>
<feature type="region of interest" description="Disordered" evidence="2">
    <location>
        <begin position="813"/>
        <end position="834"/>
    </location>
</feature>
<dbReference type="Proteomes" id="UP000265716">
    <property type="component" value="Unassembled WGS sequence"/>
</dbReference>
<dbReference type="VEuPathDB" id="FungiDB:H257_07413"/>